<comment type="caution">
    <text evidence="2">The sequence shown here is derived from an EMBL/GenBank/DDBJ whole genome shotgun (WGS) entry which is preliminary data.</text>
</comment>
<dbReference type="EMBL" id="BPLR01016334">
    <property type="protein sequence ID" value="GIY83086.1"/>
    <property type="molecule type" value="Genomic_DNA"/>
</dbReference>
<reference evidence="2 3" key="1">
    <citation type="submission" date="2021-06" db="EMBL/GenBank/DDBJ databases">
        <title>Caerostris extrusa draft genome.</title>
        <authorList>
            <person name="Kono N."/>
            <person name="Arakawa K."/>
        </authorList>
    </citation>
    <scope>NUCLEOTIDE SEQUENCE [LARGE SCALE GENOMIC DNA]</scope>
</reference>
<evidence type="ECO:0000313" key="3">
    <source>
        <dbReference type="Proteomes" id="UP001054945"/>
    </source>
</evidence>
<accession>A0AAV4WMA7</accession>
<proteinExistence type="predicted"/>
<name>A0AAV4WMA7_CAEEX</name>
<feature type="region of interest" description="Disordered" evidence="1">
    <location>
        <begin position="127"/>
        <end position="163"/>
    </location>
</feature>
<sequence>MDILLMRNAVNLQIFLNSKGNDKYSFIEPKQTEIICDNIPLELSNEKATYDTKNLTEKNPDGDSIGSGNCDEKIIENVERIPNEDLIREGNESSTFKIFEDKVEDDSTSQTLVILEDYPWETREFIGGIPDDPPMIEKSSEDDLNSKSESSPLCYASKDSTHL</sequence>
<evidence type="ECO:0000313" key="2">
    <source>
        <dbReference type="EMBL" id="GIY83086.1"/>
    </source>
</evidence>
<keyword evidence="3" id="KW-1185">Reference proteome</keyword>
<evidence type="ECO:0000256" key="1">
    <source>
        <dbReference type="SAM" id="MobiDB-lite"/>
    </source>
</evidence>
<gene>
    <name evidence="2" type="ORF">CEXT_548411</name>
</gene>
<protein>
    <submittedName>
        <fullName evidence="2">Uncharacterized protein</fullName>
    </submittedName>
</protein>
<dbReference type="Proteomes" id="UP001054945">
    <property type="component" value="Unassembled WGS sequence"/>
</dbReference>
<dbReference type="AlphaFoldDB" id="A0AAV4WMA7"/>
<organism evidence="2 3">
    <name type="scientific">Caerostris extrusa</name>
    <name type="common">Bark spider</name>
    <name type="synonym">Caerostris bankana</name>
    <dbReference type="NCBI Taxonomy" id="172846"/>
    <lineage>
        <taxon>Eukaryota</taxon>
        <taxon>Metazoa</taxon>
        <taxon>Ecdysozoa</taxon>
        <taxon>Arthropoda</taxon>
        <taxon>Chelicerata</taxon>
        <taxon>Arachnida</taxon>
        <taxon>Araneae</taxon>
        <taxon>Araneomorphae</taxon>
        <taxon>Entelegynae</taxon>
        <taxon>Araneoidea</taxon>
        <taxon>Araneidae</taxon>
        <taxon>Caerostris</taxon>
    </lineage>
</organism>